<protein>
    <recommendedName>
        <fullName evidence="3">Tetracyclin repressor-like C-terminal domain-containing protein</fullName>
    </recommendedName>
</protein>
<evidence type="ECO:0000313" key="2">
    <source>
        <dbReference type="Proteomes" id="UP000003020"/>
    </source>
</evidence>
<dbReference type="AlphaFoldDB" id="E2S0V3"/>
<keyword evidence="2" id="KW-1185">Reference proteome</keyword>
<dbReference type="Proteomes" id="UP000003020">
    <property type="component" value="Unassembled WGS sequence"/>
</dbReference>
<dbReference type="eggNOG" id="ENOG5031ITW">
    <property type="taxonomic scope" value="Bacteria"/>
</dbReference>
<dbReference type="Gene3D" id="1.10.357.10">
    <property type="entry name" value="Tetracycline Repressor, domain 2"/>
    <property type="match status" value="2"/>
</dbReference>
<name>E2S0V3_9CORY</name>
<evidence type="ECO:0008006" key="3">
    <source>
        <dbReference type="Google" id="ProtNLM"/>
    </source>
</evidence>
<proteinExistence type="predicted"/>
<gene>
    <name evidence="1" type="ORF">HMPREF0305_10155</name>
</gene>
<reference evidence="1 2" key="1">
    <citation type="submission" date="2010-08" db="EMBL/GenBank/DDBJ databases">
        <authorList>
            <person name="Muzny D."/>
            <person name="Qin X."/>
            <person name="Buhay C."/>
            <person name="Dugan-Rocha S."/>
            <person name="Ding Y."/>
            <person name="Chen G."/>
            <person name="Hawes A."/>
            <person name="Holder M."/>
            <person name="Jhangiani S."/>
            <person name="Johnson A."/>
            <person name="Khan Z."/>
            <person name="Li Z."/>
            <person name="Liu W."/>
            <person name="Liu X."/>
            <person name="Perez L."/>
            <person name="Shen H."/>
            <person name="Wang Q."/>
            <person name="Watt J."/>
            <person name="Xi L."/>
            <person name="Xin Y."/>
            <person name="Zhou J."/>
            <person name="Deng J."/>
            <person name="Jiang H."/>
            <person name="Liu Y."/>
            <person name="Qu J."/>
            <person name="Song X.-Z."/>
            <person name="Zhang L."/>
            <person name="Villasana D."/>
            <person name="Johnson A."/>
            <person name="Liu J."/>
            <person name="Liyanage D."/>
            <person name="Lorensuhewa L."/>
            <person name="Robinson T."/>
            <person name="Song A."/>
            <person name="Song B.-B."/>
            <person name="Dinh H."/>
            <person name="Thornton R."/>
            <person name="Coyle M."/>
            <person name="Francisco L."/>
            <person name="Jackson L."/>
            <person name="Javaid M."/>
            <person name="Korchina V."/>
            <person name="Kovar C."/>
            <person name="Mata R."/>
            <person name="Mathew T."/>
            <person name="Ngo R."/>
            <person name="Nguyen L."/>
            <person name="Nguyen N."/>
            <person name="Okwuonu G."/>
            <person name="Ongeri F."/>
            <person name="Pham C."/>
            <person name="Simmons D."/>
            <person name="Wilczek-Boney K."/>
            <person name="Hale W."/>
            <person name="Jakkamsetti A."/>
            <person name="Pham P."/>
            <person name="Ruth R."/>
            <person name="San Lucas F."/>
            <person name="Warren J."/>
            <person name="Zhang J."/>
            <person name="Zhao Z."/>
            <person name="Zhou C."/>
            <person name="Zhu D."/>
            <person name="Lee S."/>
            <person name="Bess C."/>
            <person name="Blankenburg K."/>
            <person name="Forbes L."/>
            <person name="Fu Q."/>
            <person name="Gubbala S."/>
            <person name="Hirani K."/>
            <person name="Jayaseelan J.C."/>
            <person name="Lara F."/>
            <person name="Munidasa M."/>
            <person name="Palculict T."/>
            <person name="Patil S."/>
            <person name="Pu L.-L."/>
            <person name="Saada N."/>
            <person name="Tang L."/>
            <person name="Weissenberger G."/>
            <person name="Zhu Y."/>
            <person name="Hemphill L."/>
            <person name="Shang Y."/>
            <person name="Youmans B."/>
            <person name="Ayvaz T."/>
            <person name="Ross M."/>
            <person name="Santibanez J."/>
            <person name="Aqrawi P."/>
            <person name="Gross S."/>
            <person name="Joshi V."/>
            <person name="Fowler G."/>
            <person name="Nazareth L."/>
            <person name="Reid J."/>
            <person name="Worley K."/>
            <person name="Petrosino J."/>
            <person name="Highlander S."/>
            <person name="Gibbs R."/>
        </authorList>
    </citation>
    <scope>NUCLEOTIDE SEQUENCE [LARGE SCALE GENOMIC DNA]</scope>
    <source>
        <strain evidence="1 2">ATCC 33035</strain>
    </source>
</reference>
<dbReference type="HOGENOM" id="CLU_573322_0_0_11"/>
<organism evidence="1 2">
    <name type="scientific">Corynebacterium pseudogenitalium ATCC 33035</name>
    <dbReference type="NCBI Taxonomy" id="525264"/>
    <lineage>
        <taxon>Bacteria</taxon>
        <taxon>Bacillati</taxon>
        <taxon>Actinomycetota</taxon>
        <taxon>Actinomycetes</taxon>
        <taxon>Mycobacteriales</taxon>
        <taxon>Corynebacteriaceae</taxon>
        <taxon>Corynebacterium</taxon>
    </lineage>
</organism>
<accession>E2S0V3</accession>
<dbReference type="SUPFAM" id="SSF48498">
    <property type="entry name" value="Tetracyclin repressor-like, C-terminal domain"/>
    <property type="match status" value="2"/>
</dbReference>
<comment type="caution">
    <text evidence="1">The sequence shown here is derived from an EMBL/GenBank/DDBJ whole genome shotgun (WGS) entry which is preliminary data.</text>
</comment>
<dbReference type="EMBL" id="ABYQ02000003">
    <property type="protein sequence ID" value="EFQ81269.1"/>
    <property type="molecule type" value="Genomic_DNA"/>
</dbReference>
<dbReference type="InterPro" id="IPR036271">
    <property type="entry name" value="Tet_transcr_reg_TetR-rel_C_sf"/>
</dbReference>
<sequence>MNESQANLHEIARIIFVNNLEGTVSHAGSTKQRLLEQSARILAKGGRDALKVCAVAEQIAVPVDEAKSFFEDDHDLYIQTSRFLDERLRVAAYEALDKLPADATAIQKLRESAKAYFNWAVDDPTYFAAYNNCETVTSFPNFEDGIEEAKSFDAFPPTFRWMLEHMREAAIAARGDFEHRLVVIQSLTYLSELQGITHLATFGIMRHLSPAAKKQTFNACIETLFSGLEVSLRDGEIAPFEPLALVGEPAEPFTIAAKDMPKSTAEEKRAAIFRGAAEEIAQNGLPSLHLGSAAARAGVDLADAEHLFDGNSHLLQSLEESLDEANTLAIMRQNQAVPEGSHGLAYIKATGFGYLEYALEDPVGFVALIEVSSRSIVPVSFDESGDSEQPFDMGKAFTFIMNLVRDAISESNGPRSPWILFTQIAALWACIHGLSQLSTVGALRYHSANFYFNLASKVMDVVLQGMVNVLELKKPE</sequence>
<evidence type="ECO:0000313" key="1">
    <source>
        <dbReference type="EMBL" id="EFQ81269.1"/>
    </source>
</evidence>